<dbReference type="Pfam" id="PF24750">
    <property type="entry name" value="b-prop_At3g26010-like"/>
    <property type="match status" value="1"/>
</dbReference>
<dbReference type="CDD" id="cd23116">
    <property type="entry name" value="RING-H2_AIRP1-like"/>
    <property type="match status" value="1"/>
</dbReference>
<evidence type="ECO:0000256" key="1">
    <source>
        <dbReference type="ARBA" id="ARBA00000900"/>
    </source>
</evidence>
<dbReference type="InterPro" id="IPR001810">
    <property type="entry name" value="F-box_dom"/>
</dbReference>
<feature type="compositionally biased region" description="Polar residues" evidence="9">
    <location>
        <begin position="453"/>
        <end position="469"/>
    </location>
</feature>
<dbReference type="PANTHER" id="PTHR46463:SF12">
    <property type="entry name" value="RING-TYPE DOMAIN-CONTAINING PROTEIN"/>
    <property type="match status" value="1"/>
</dbReference>
<evidence type="ECO:0000313" key="11">
    <source>
        <dbReference type="EMBL" id="KAF3593773.1"/>
    </source>
</evidence>
<feature type="domain" description="RING-type" evidence="10">
    <location>
        <begin position="502"/>
        <end position="543"/>
    </location>
</feature>
<evidence type="ECO:0000256" key="9">
    <source>
        <dbReference type="SAM" id="MobiDB-lite"/>
    </source>
</evidence>
<dbReference type="Gene3D" id="3.30.40.10">
    <property type="entry name" value="Zinc/RING finger domain, C3HC4 (zinc finger)"/>
    <property type="match status" value="1"/>
</dbReference>
<sequence>MDSMTDDIYALVLARLPIKIFTGFKLVCKQWKLIIESPFFRNLFMSLHQNSASSSWSLMSIMSTDYVDPEMVGYYYQCDTWGLKRPLGSFIKSFLNDKNLNHKYVQVSAVAYSDVGWILIYAMSKIMEKSSLYVANPVSHECVEIFIDPLPTGVERSQFCFWQWGIATRVENDILLGYTVVVYNQKWSDTNLNGNLHWLARNDDYQEVVLSMDFYTNSTGSDRCRVSPFPDLGRITKFKRSCTPCHGFLMYMNIVYATKVDGGLEEKLCVWRLQSEGWQLISEISPGSILTGFDYSSMTINPFDAKTAYFWSTEQKSLLYINLDNGMHVIYNQFELTSGGRTMIPAHDPRAVISLKNAYTEQVDLIPFVLPQWLYRIPNTRGWPGGVERASASIRTRVRTAGQAIGNLRGIDEHVPLSRTSPSSVVPTGSVDRNLASNLYTAPLQPPLPVSFSPRNPSKSPTTQSNPSQEAKHTLPEKQTWHVGDQSDINLKKKDPETIDECPICLEEYETENPRLLTKCRHDFHLACILEWMERSESCPVCNKELVLPES</sequence>
<feature type="compositionally biased region" description="Basic and acidic residues" evidence="9">
    <location>
        <begin position="470"/>
        <end position="480"/>
    </location>
</feature>
<dbReference type="SUPFAM" id="SSF57850">
    <property type="entry name" value="RING/U-box"/>
    <property type="match status" value="1"/>
</dbReference>
<feature type="region of interest" description="Disordered" evidence="9">
    <location>
        <begin position="446"/>
        <end position="492"/>
    </location>
</feature>
<proteinExistence type="predicted"/>
<keyword evidence="3" id="KW-0808">Transferase</keyword>
<dbReference type="InterPro" id="IPR036047">
    <property type="entry name" value="F-box-like_dom_sf"/>
</dbReference>
<evidence type="ECO:0000256" key="8">
    <source>
        <dbReference type="PROSITE-ProRule" id="PRU00175"/>
    </source>
</evidence>
<keyword evidence="4" id="KW-0479">Metal-binding</keyword>
<reference evidence="11 12" key="1">
    <citation type="journal article" date="2020" name="BMC Genomics">
        <title>Intraspecific diversification of the crop wild relative Brassica cretica Lam. using demographic model selection.</title>
        <authorList>
            <person name="Kioukis A."/>
            <person name="Michalopoulou V.A."/>
            <person name="Briers L."/>
            <person name="Pirintsos S."/>
            <person name="Studholme D.J."/>
            <person name="Pavlidis P."/>
            <person name="Sarris P.F."/>
        </authorList>
    </citation>
    <scope>NUCLEOTIDE SEQUENCE [LARGE SCALE GENOMIC DNA]</scope>
    <source>
        <strain evidence="12">cv. PFS-1207/04</strain>
    </source>
</reference>
<dbReference type="InterPro" id="IPR056592">
    <property type="entry name" value="Beta-prop_At3g26010-like"/>
</dbReference>
<dbReference type="InterPro" id="IPR013083">
    <property type="entry name" value="Znf_RING/FYVE/PHD"/>
</dbReference>
<name>A0ABQ7E987_BRACR</name>
<dbReference type="Pfam" id="PF13639">
    <property type="entry name" value="zf-RING_2"/>
    <property type="match status" value="1"/>
</dbReference>
<dbReference type="InterPro" id="IPR001841">
    <property type="entry name" value="Znf_RING"/>
</dbReference>
<evidence type="ECO:0000256" key="4">
    <source>
        <dbReference type="ARBA" id="ARBA00022723"/>
    </source>
</evidence>
<dbReference type="SUPFAM" id="SSF81383">
    <property type="entry name" value="F-box domain"/>
    <property type="match status" value="1"/>
</dbReference>
<keyword evidence="5 8" id="KW-0863">Zinc-finger</keyword>
<keyword evidence="7" id="KW-0862">Zinc</keyword>
<dbReference type="SMART" id="SM00184">
    <property type="entry name" value="RING"/>
    <property type="match status" value="1"/>
</dbReference>
<dbReference type="EC" id="2.3.2.27" evidence="2"/>
<comment type="caution">
    <text evidence="11">The sequence shown here is derived from an EMBL/GenBank/DDBJ whole genome shotgun (WGS) entry which is preliminary data.</text>
</comment>
<keyword evidence="12" id="KW-1185">Reference proteome</keyword>
<keyword evidence="6" id="KW-0833">Ubl conjugation pathway</keyword>
<comment type="catalytic activity">
    <reaction evidence="1">
        <text>S-ubiquitinyl-[E2 ubiquitin-conjugating enzyme]-L-cysteine + [acceptor protein]-L-lysine = [E2 ubiquitin-conjugating enzyme]-L-cysteine + N(6)-ubiquitinyl-[acceptor protein]-L-lysine.</text>
        <dbReference type="EC" id="2.3.2.27"/>
    </reaction>
</comment>
<gene>
    <name evidence="11" type="ORF">DY000_02027151</name>
</gene>
<dbReference type="Proteomes" id="UP000266723">
    <property type="component" value="Unassembled WGS sequence"/>
</dbReference>
<evidence type="ECO:0000259" key="10">
    <source>
        <dbReference type="PROSITE" id="PS50089"/>
    </source>
</evidence>
<evidence type="ECO:0000256" key="2">
    <source>
        <dbReference type="ARBA" id="ARBA00012483"/>
    </source>
</evidence>
<evidence type="ECO:0000256" key="6">
    <source>
        <dbReference type="ARBA" id="ARBA00022786"/>
    </source>
</evidence>
<dbReference type="PANTHER" id="PTHR46463">
    <property type="entry name" value="ZINC FINGER, RING/FYVE/PHD-TYPE"/>
    <property type="match status" value="1"/>
</dbReference>
<organism evidence="11 12">
    <name type="scientific">Brassica cretica</name>
    <name type="common">Mustard</name>
    <dbReference type="NCBI Taxonomy" id="69181"/>
    <lineage>
        <taxon>Eukaryota</taxon>
        <taxon>Viridiplantae</taxon>
        <taxon>Streptophyta</taxon>
        <taxon>Embryophyta</taxon>
        <taxon>Tracheophyta</taxon>
        <taxon>Spermatophyta</taxon>
        <taxon>Magnoliopsida</taxon>
        <taxon>eudicotyledons</taxon>
        <taxon>Gunneridae</taxon>
        <taxon>Pentapetalae</taxon>
        <taxon>rosids</taxon>
        <taxon>malvids</taxon>
        <taxon>Brassicales</taxon>
        <taxon>Brassicaceae</taxon>
        <taxon>Brassiceae</taxon>
        <taxon>Brassica</taxon>
    </lineage>
</organism>
<dbReference type="PROSITE" id="PS50089">
    <property type="entry name" value="ZF_RING_2"/>
    <property type="match status" value="1"/>
</dbReference>
<dbReference type="EMBL" id="QGKV02000299">
    <property type="protein sequence ID" value="KAF3593773.1"/>
    <property type="molecule type" value="Genomic_DNA"/>
</dbReference>
<protein>
    <recommendedName>
        <fullName evidence="2">RING-type E3 ubiquitin transferase</fullName>
        <ecNumber evidence="2">2.3.2.27</ecNumber>
    </recommendedName>
</protein>
<evidence type="ECO:0000313" key="12">
    <source>
        <dbReference type="Proteomes" id="UP000266723"/>
    </source>
</evidence>
<accession>A0ABQ7E987</accession>
<dbReference type="Pfam" id="PF00646">
    <property type="entry name" value="F-box"/>
    <property type="match status" value="1"/>
</dbReference>
<evidence type="ECO:0000256" key="5">
    <source>
        <dbReference type="ARBA" id="ARBA00022771"/>
    </source>
</evidence>
<evidence type="ECO:0000256" key="3">
    <source>
        <dbReference type="ARBA" id="ARBA00022679"/>
    </source>
</evidence>
<evidence type="ECO:0000256" key="7">
    <source>
        <dbReference type="ARBA" id="ARBA00022833"/>
    </source>
</evidence>